<feature type="transmembrane region" description="Helical" evidence="1">
    <location>
        <begin position="113"/>
        <end position="140"/>
    </location>
</feature>
<feature type="transmembrane region" description="Helical" evidence="1">
    <location>
        <begin position="60"/>
        <end position="79"/>
    </location>
</feature>
<dbReference type="PANTHER" id="PTHR33115:SF22">
    <property type="entry name" value="OS12G0449900 PROTEIN"/>
    <property type="match status" value="1"/>
</dbReference>
<dbReference type="AlphaFoldDB" id="A0A8T0V920"/>
<dbReference type="PANTHER" id="PTHR33115">
    <property type="entry name" value="ARM REPEAT SUPERFAMILY PROTEIN"/>
    <property type="match status" value="1"/>
</dbReference>
<keyword evidence="1" id="KW-1133">Transmembrane helix</keyword>
<organism evidence="2 3">
    <name type="scientific">Panicum virgatum</name>
    <name type="common">Blackwell switchgrass</name>
    <dbReference type="NCBI Taxonomy" id="38727"/>
    <lineage>
        <taxon>Eukaryota</taxon>
        <taxon>Viridiplantae</taxon>
        <taxon>Streptophyta</taxon>
        <taxon>Embryophyta</taxon>
        <taxon>Tracheophyta</taxon>
        <taxon>Spermatophyta</taxon>
        <taxon>Magnoliopsida</taxon>
        <taxon>Liliopsida</taxon>
        <taxon>Poales</taxon>
        <taxon>Poaceae</taxon>
        <taxon>PACMAD clade</taxon>
        <taxon>Panicoideae</taxon>
        <taxon>Panicodae</taxon>
        <taxon>Paniceae</taxon>
        <taxon>Panicinae</taxon>
        <taxon>Panicum</taxon>
        <taxon>Panicum sect. Hiantes</taxon>
    </lineage>
</organism>
<keyword evidence="1" id="KW-0472">Membrane</keyword>
<protein>
    <submittedName>
        <fullName evidence="2">Uncharacterized protein</fullName>
    </submittedName>
</protein>
<dbReference type="Proteomes" id="UP000823388">
    <property type="component" value="Chromosome 3K"/>
</dbReference>
<feature type="transmembrane region" description="Helical" evidence="1">
    <location>
        <begin position="20"/>
        <end position="48"/>
    </location>
</feature>
<accession>A0A8T0V920</accession>
<name>A0A8T0V920_PANVG</name>
<evidence type="ECO:0000313" key="3">
    <source>
        <dbReference type="Proteomes" id="UP000823388"/>
    </source>
</evidence>
<dbReference type="EMBL" id="CM029041">
    <property type="protein sequence ID" value="KAG2630857.1"/>
    <property type="molecule type" value="Genomic_DNA"/>
</dbReference>
<evidence type="ECO:0000313" key="2">
    <source>
        <dbReference type="EMBL" id="KAG2630857.1"/>
    </source>
</evidence>
<sequence>MASRYAVDDSMWPEVLAINGYAVFLGYLMMGVRGLGLLVVTWTTVVLLGGFVSDLQKKDFWCLTGITLVQTAGVFNFLLKEKLSDMVHSWWGLLIAVSVAIKDDKEEVEGKKMVVTILLVVIQVFVHVIVLCPLGALYMLGLYISTGVSLWRLIEHDFGNAGGANQKPALQVLYGLAVAQGMLFGYKKTIHALGPRNRLAKFGAEVVGTVDEELVAGYLEETIAGCEKDPSFATGRNFVTYGVNLMMEAKSNEGFIAGIRVLGGAIKDPYLRGRMVLAKHLLTRSDSWSYMIQRLLDTVIGPRSPYSRDVREHAARIVALIARGIRLEQFPGMIEVITSMLDTSAEESNQQDSQFYRINRKYGRRKSAYYYVRIHKLEACNGLNNYERVELLEEYDLDYLISEHKNKGSPDFSLSSLIQWLVQCLLCKRKKKERRRENTVHGFDGLLTEAVNIIHQLAVDEDNRISMITSNTMLQHKIAMAPLKFHRNNHYACRVYQKSELQMLEKCWVVTEGLGAAVKDSNNQGCILEGAPSGGGDRRQEGDLLRSKVGSTLENAIIISIKTIFDCLDCRATQKKQGIQILLHLSLDLSSIMDNESGTRRLTWILLLIIACESYDDSKYWMVCGFTDTKKNECDFDSIRCLARKKLEDMLQEKHELPSEESERKLQLILLALGDLTTAFVDDAEDISIRTHAAIIMEGLCYGYRRYIDLALAKQVKEMLVDVIPKTAILLMSQVVKEILVRCASTREERQAQGTDVENGGVSQGCALESRTCQDDGYTDNGRLRKALISLCRDGYMGNFWLWPEFKKIAPEICKQQGKSFKYFKSLLVV</sequence>
<proteinExistence type="predicted"/>
<reference evidence="2 3" key="1">
    <citation type="submission" date="2020-05" db="EMBL/GenBank/DDBJ databases">
        <title>WGS assembly of Panicum virgatum.</title>
        <authorList>
            <person name="Lovell J.T."/>
            <person name="Jenkins J."/>
            <person name="Shu S."/>
            <person name="Juenger T.E."/>
            <person name="Schmutz J."/>
        </authorList>
    </citation>
    <scope>NUCLEOTIDE SEQUENCE [LARGE SCALE GENOMIC DNA]</scope>
    <source>
        <strain evidence="3">cv. AP13</strain>
    </source>
</reference>
<keyword evidence="1" id="KW-0812">Transmembrane</keyword>
<gene>
    <name evidence="2" type="ORF">PVAP13_3KG554300</name>
</gene>
<keyword evidence="3" id="KW-1185">Reference proteome</keyword>
<comment type="caution">
    <text evidence="2">The sequence shown here is derived from an EMBL/GenBank/DDBJ whole genome shotgun (WGS) entry which is preliminary data.</text>
</comment>
<evidence type="ECO:0000256" key="1">
    <source>
        <dbReference type="SAM" id="Phobius"/>
    </source>
</evidence>